<name>A0A2I1HFN5_9GLOM</name>
<dbReference type="AlphaFoldDB" id="A0A2I1HFN5"/>
<gene>
    <name evidence="1" type="ORF">RhiirA4_478835</name>
</gene>
<protein>
    <submittedName>
        <fullName evidence="1">Uncharacterized protein</fullName>
    </submittedName>
</protein>
<keyword evidence="2" id="KW-1185">Reference proteome</keyword>
<organism evidence="1 2">
    <name type="scientific">Rhizophagus irregularis</name>
    <dbReference type="NCBI Taxonomy" id="588596"/>
    <lineage>
        <taxon>Eukaryota</taxon>
        <taxon>Fungi</taxon>
        <taxon>Fungi incertae sedis</taxon>
        <taxon>Mucoromycota</taxon>
        <taxon>Glomeromycotina</taxon>
        <taxon>Glomeromycetes</taxon>
        <taxon>Glomerales</taxon>
        <taxon>Glomeraceae</taxon>
        <taxon>Rhizophagus</taxon>
    </lineage>
</organism>
<dbReference type="EMBL" id="LLXI01002629">
    <property type="protein sequence ID" value="PKY57640.1"/>
    <property type="molecule type" value="Genomic_DNA"/>
</dbReference>
<comment type="caution">
    <text evidence="1">The sequence shown here is derived from an EMBL/GenBank/DDBJ whole genome shotgun (WGS) entry which is preliminary data.</text>
</comment>
<dbReference type="Proteomes" id="UP000234323">
    <property type="component" value="Unassembled WGS sequence"/>
</dbReference>
<sequence>MLLGVLASCEEVIKWEQSKGITRNIRNIKRMETGDNMKDIWSLDLSDLWNYHSLVTFRNSRYTEKKIRH</sequence>
<reference evidence="1 2" key="1">
    <citation type="submission" date="2015-10" db="EMBL/GenBank/DDBJ databases">
        <title>Genome analyses suggest a sexual origin of heterokaryosis in a supposedly ancient asexual fungus.</title>
        <authorList>
            <person name="Ropars J."/>
            <person name="Sedzielewska K."/>
            <person name="Noel J."/>
            <person name="Charron P."/>
            <person name="Farinelli L."/>
            <person name="Marton T."/>
            <person name="Kruger M."/>
            <person name="Pelin A."/>
            <person name="Brachmann A."/>
            <person name="Corradi N."/>
        </authorList>
    </citation>
    <scope>NUCLEOTIDE SEQUENCE [LARGE SCALE GENOMIC DNA]</scope>
    <source>
        <strain evidence="1 2">A4</strain>
    </source>
</reference>
<evidence type="ECO:0000313" key="2">
    <source>
        <dbReference type="Proteomes" id="UP000234323"/>
    </source>
</evidence>
<proteinExistence type="predicted"/>
<evidence type="ECO:0000313" key="1">
    <source>
        <dbReference type="EMBL" id="PKY57640.1"/>
    </source>
</evidence>
<accession>A0A2I1HFN5</accession>